<dbReference type="KEGG" id="fpf:DCC35_05240"/>
<dbReference type="EMBL" id="CP028923">
    <property type="protein sequence ID" value="QCK14190.1"/>
    <property type="molecule type" value="Genomic_DNA"/>
</dbReference>
<dbReference type="GO" id="GO:0005283">
    <property type="term" value="F:amino acid:sodium symporter activity"/>
    <property type="evidence" value="ECO:0007669"/>
    <property type="project" value="InterPro"/>
</dbReference>
<dbReference type="GO" id="GO:0005886">
    <property type="term" value="C:plasma membrane"/>
    <property type="evidence" value="ECO:0007669"/>
    <property type="project" value="UniProtKB-SubCell"/>
</dbReference>
<dbReference type="Pfam" id="PF01235">
    <property type="entry name" value="Na_Ala_symp"/>
    <property type="match status" value="1"/>
</dbReference>
<keyword evidence="8" id="KW-0769">Symport</keyword>
<feature type="transmembrane region" description="Helical" evidence="8">
    <location>
        <begin position="174"/>
        <end position="195"/>
    </location>
</feature>
<dbReference type="Proteomes" id="UP000298616">
    <property type="component" value="Chromosome"/>
</dbReference>
<dbReference type="PRINTS" id="PR00175">
    <property type="entry name" value="NAALASMPORT"/>
</dbReference>
<gene>
    <name evidence="9" type="ORF">DCC35_05240</name>
</gene>
<evidence type="ECO:0000256" key="6">
    <source>
        <dbReference type="ARBA" id="ARBA00022989"/>
    </source>
</evidence>
<proteinExistence type="inferred from homology"/>
<feature type="transmembrane region" description="Helical" evidence="8">
    <location>
        <begin position="333"/>
        <end position="356"/>
    </location>
</feature>
<evidence type="ECO:0000313" key="9">
    <source>
        <dbReference type="EMBL" id="QCK14190.1"/>
    </source>
</evidence>
<feature type="transmembrane region" description="Helical" evidence="8">
    <location>
        <begin position="449"/>
        <end position="469"/>
    </location>
</feature>
<dbReference type="RefSeq" id="WP_137089784.1">
    <property type="nucleotide sequence ID" value="NZ_CP028923.1"/>
</dbReference>
<dbReference type="InterPro" id="IPR001463">
    <property type="entry name" value="Na/Ala_symport"/>
</dbReference>
<evidence type="ECO:0000256" key="1">
    <source>
        <dbReference type="ARBA" id="ARBA00004651"/>
    </source>
</evidence>
<evidence type="ECO:0000256" key="3">
    <source>
        <dbReference type="ARBA" id="ARBA00022448"/>
    </source>
</evidence>
<dbReference type="PANTHER" id="PTHR30330">
    <property type="entry name" value="AGSS FAMILY TRANSPORTER, SODIUM-ALANINE"/>
    <property type="match status" value="1"/>
</dbReference>
<dbReference type="AlphaFoldDB" id="A0A4D7JL17"/>
<dbReference type="Gene3D" id="1.20.1740.10">
    <property type="entry name" value="Amino acid/polyamine transporter I"/>
    <property type="match status" value="1"/>
</dbReference>
<evidence type="ECO:0000256" key="2">
    <source>
        <dbReference type="ARBA" id="ARBA00009261"/>
    </source>
</evidence>
<dbReference type="PANTHER" id="PTHR30330:SF3">
    <property type="entry name" value="TRANSCRIPTIONAL REGULATOR, LRP FAMILY"/>
    <property type="match status" value="1"/>
</dbReference>
<dbReference type="OrthoDB" id="9804874at2"/>
<organism evidence="9 10">
    <name type="scientific">Mangrovivirga cuniculi</name>
    <dbReference type="NCBI Taxonomy" id="2715131"/>
    <lineage>
        <taxon>Bacteria</taxon>
        <taxon>Pseudomonadati</taxon>
        <taxon>Bacteroidota</taxon>
        <taxon>Cytophagia</taxon>
        <taxon>Cytophagales</taxon>
        <taxon>Mangrovivirgaceae</taxon>
        <taxon>Mangrovivirga</taxon>
    </lineage>
</organism>
<accession>A0A4D7JL17</accession>
<evidence type="ECO:0000256" key="8">
    <source>
        <dbReference type="RuleBase" id="RU363064"/>
    </source>
</evidence>
<keyword evidence="7 8" id="KW-0472">Membrane</keyword>
<evidence type="ECO:0000313" key="10">
    <source>
        <dbReference type="Proteomes" id="UP000298616"/>
    </source>
</evidence>
<keyword evidence="10" id="KW-1185">Reference proteome</keyword>
<name>A0A4D7JL17_9BACT</name>
<evidence type="ECO:0000256" key="4">
    <source>
        <dbReference type="ARBA" id="ARBA00022475"/>
    </source>
</evidence>
<feature type="transmembrane region" description="Helical" evidence="8">
    <location>
        <begin position="276"/>
        <end position="300"/>
    </location>
</feature>
<feature type="transmembrane region" description="Helical" evidence="8">
    <location>
        <begin position="39"/>
        <end position="59"/>
    </location>
</feature>
<sequence>MVDFFIEEGFDGWLDNVLAPITNKVNDIVLFSIPLTDSIEIPVVVALLLISAVFFTINFRFINIGMFKHAIDVVRGKYDNPDDEGEVSHFQALTAALSGTVGIGNIGGVAIAVSTGGPGATFWMILAGIFGMTTKFVECTLGVKYRNIYQDGTVSGGPMYYLQKGLAKRNLPKLGRFLAVFFAIACAGAAIGSGGPAQVNQATEQMISITGGENGFLYGNGWMFGLVMAGIVALVIIGGIKSIVKVTERIVPFMVGIYLLAAIVVLFAHAGDIIGAIGTIISQAFTLKAGIGGFVGVMIVGLTRSAYSNEAGLGSASIAHSAVKTDEPLSEGLVALLEPFIDTVVVCTITALVIVVTNNYDPNATEGISLTSKAFGSVITWFPYVLSVAVILFALSTMVAWAYYGLKAWTFLFGENKTADLIYKVLFCVAVVIGSSLSLKAMFSLADALVLLMAFPNLIGLYFLFPDVAKEVRSYKQRLRDGIIKKMK</sequence>
<feature type="transmembrane region" description="Helical" evidence="8">
    <location>
        <begin position="250"/>
        <end position="270"/>
    </location>
</feature>
<dbReference type="NCBIfam" id="TIGR00835">
    <property type="entry name" value="agcS"/>
    <property type="match status" value="1"/>
</dbReference>
<protein>
    <submittedName>
        <fullName evidence="9">Alanine glycine permease</fullName>
    </submittedName>
</protein>
<feature type="transmembrane region" description="Helical" evidence="8">
    <location>
        <begin position="215"/>
        <end position="238"/>
    </location>
</feature>
<evidence type="ECO:0000256" key="5">
    <source>
        <dbReference type="ARBA" id="ARBA00022692"/>
    </source>
</evidence>
<reference evidence="9 10" key="1">
    <citation type="submission" date="2018-04" db="EMBL/GenBank/DDBJ databases">
        <title>Complete genome uncultured novel isolate.</title>
        <authorList>
            <person name="Merlino G."/>
        </authorList>
    </citation>
    <scope>NUCLEOTIDE SEQUENCE [LARGE SCALE GENOMIC DNA]</scope>
    <source>
        <strain evidence="10">R1DC9</strain>
    </source>
</reference>
<comment type="similarity">
    <text evidence="2 8">Belongs to the alanine or glycine:cation symporter (AGCS) (TC 2.A.25) family.</text>
</comment>
<keyword evidence="5 8" id="KW-0812">Transmembrane</keyword>
<feature type="transmembrane region" description="Helical" evidence="8">
    <location>
        <begin position="381"/>
        <end position="404"/>
    </location>
</feature>
<keyword evidence="4 8" id="KW-1003">Cell membrane</keyword>
<comment type="subcellular location">
    <subcellularLocation>
        <location evidence="1 8">Cell membrane</location>
        <topology evidence="1 8">Multi-pass membrane protein</topology>
    </subcellularLocation>
</comment>
<feature type="transmembrane region" description="Helical" evidence="8">
    <location>
        <begin position="425"/>
        <end position="443"/>
    </location>
</feature>
<keyword evidence="6 8" id="KW-1133">Transmembrane helix</keyword>
<keyword evidence="3 8" id="KW-0813">Transport</keyword>
<evidence type="ECO:0000256" key="7">
    <source>
        <dbReference type="ARBA" id="ARBA00023136"/>
    </source>
</evidence>